<dbReference type="PANTHER" id="PTHR43764:SF1">
    <property type="entry name" value="MOLYBDOPTERIN MOLYBDOTRANSFERASE"/>
    <property type="match status" value="1"/>
</dbReference>
<feature type="domain" description="MoaB/Mog" evidence="5">
    <location>
        <begin position="185"/>
        <end position="346"/>
    </location>
</feature>
<dbReference type="InterPro" id="IPR036425">
    <property type="entry name" value="MoaB/Mog-like_dom_sf"/>
</dbReference>
<dbReference type="SUPFAM" id="SSF63867">
    <property type="entry name" value="MoeA C-terminal domain-like"/>
    <property type="match status" value="1"/>
</dbReference>
<evidence type="ECO:0000256" key="1">
    <source>
        <dbReference type="ARBA" id="ARBA00005046"/>
    </source>
</evidence>
<dbReference type="GO" id="GO:0061599">
    <property type="term" value="F:molybdopterin molybdotransferase activity"/>
    <property type="evidence" value="ECO:0007669"/>
    <property type="project" value="UniProtKB-EC"/>
</dbReference>
<evidence type="ECO:0000256" key="3">
    <source>
        <dbReference type="ARBA" id="ARBA00013269"/>
    </source>
</evidence>
<sequence>MAHSVGCYGPLARCKAARNWSTRGSVPAAHEAAAYTFLRRVNNWCRFVQCTHISDMSGSMAYHLVLLALLACTVLAHNPADGSRDQVFNEIAPSNATGRALHSSYYRSPLELGLMASAVSALLLLPPWEKKSNRALGNGLAGLSEFVMTRVDKGLEKFPSIPSLDPQECMKRSVCEAHNQPNKYGLLGLALQLLYPPYSAPDEPTTVVSKYQLAARYGRQEDADCSRQINGKVVARQCVPDDIEDIKKTLLQWSDVEKINLILTTGGTGFSARDVTPEATREVITKEAPGIAIAIIQKSLNITPMAMLSRLVCGIRNQSLIINLPGSRKGAQDLLKAVLVKEFSATIHFGRVLMKPGKPTTFASLVYGDRLKLADDTTLDPRPEYHRAVLSWSEDCTLPVAKSTGNQISSRLLSLQGANALLVLPPATAETKSLPAGTVVTALVTDTI</sequence>
<dbReference type="InterPro" id="IPR001453">
    <property type="entry name" value="MoaB/Mog_dom"/>
</dbReference>
<dbReference type="InterPro" id="IPR005111">
    <property type="entry name" value="MoeA_C_domain_IV"/>
</dbReference>
<dbReference type="VEuPathDB" id="VectorBase:LOC119168224"/>
<dbReference type="Proteomes" id="UP000821866">
    <property type="component" value="Chromosome 4"/>
</dbReference>
<dbReference type="PANTHER" id="PTHR43764">
    <property type="entry name" value="MOLYBDENUM COFACTOR BIOSYNTHESIS"/>
    <property type="match status" value="1"/>
</dbReference>
<comment type="similarity">
    <text evidence="2">In the N-terminal section; belongs to the MoaB/Mog family.</text>
</comment>
<gene>
    <name evidence="6" type="ORF">HPB51_011132</name>
</gene>
<dbReference type="PROSITE" id="PS01078">
    <property type="entry name" value="MOCF_BIOSYNTHESIS_1"/>
    <property type="match status" value="1"/>
</dbReference>
<dbReference type="Pfam" id="PF00994">
    <property type="entry name" value="MoCF_biosynth"/>
    <property type="match status" value="1"/>
</dbReference>
<dbReference type="InterPro" id="IPR051920">
    <property type="entry name" value="MPT_Adenylyltrnsfr/MoaC-Rel"/>
</dbReference>
<dbReference type="EC" id="2.10.1.1" evidence="3"/>
<accession>A0A9J6E0R4</accession>
<reference evidence="6" key="2">
    <citation type="submission" date="2021-09" db="EMBL/GenBank/DDBJ databases">
        <authorList>
            <person name="Jia N."/>
            <person name="Wang J."/>
            <person name="Shi W."/>
            <person name="Du L."/>
            <person name="Sun Y."/>
            <person name="Zhan W."/>
            <person name="Jiang J."/>
            <person name="Wang Q."/>
            <person name="Zhang B."/>
            <person name="Ji P."/>
            <person name="Sakyi L.B."/>
            <person name="Cui X."/>
            <person name="Yuan T."/>
            <person name="Jiang B."/>
            <person name="Yang W."/>
            <person name="Lam T.T.-Y."/>
            <person name="Chang Q."/>
            <person name="Ding S."/>
            <person name="Wang X."/>
            <person name="Zhu J."/>
            <person name="Ruan X."/>
            <person name="Zhao L."/>
            <person name="Wei J."/>
            <person name="Que T."/>
            <person name="Du C."/>
            <person name="Cheng J."/>
            <person name="Dai P."/>
            <person name="Han X."/>
            <person name="Huang E."/>
            <person name="Gao Y."/>
            <person name="Liu J."/>
            <person name="Shao H."/>
            <person name="Ye R."/>
            <person name="Li L."/>
            <person name="Wei W."/>
            <person name="Wang X."/>
            <person name="Wang C."/>
            <person name="Huo Q."/>
            <person name="Li W."/>
            <person name="Guo W."/>
            <person name="Chen H."/>
            <person name="Chen S."/>
            <person name="Zhou L."/>
            <person name="Zhou L."/>
            <person name="Ni X."/>
            <person name="Tian J."/>
            <person name="Zhou Y."/>
            <person name="Sheng Y."/>
            <person name="Liu T."/>
            <person name="Pan Y."/>
            <person name="Xia L."/>
            <person name="Li J."/>
            <person name="Zhao F."/>
            <person name="Cao W."/>
        </authorList>
    </citation>
    <scope>NUCLEOTIDE SEQUENCE</scope>
    <source>
        <strain evidence="6">Rmic-2018</strain>
        <tissue evidence="6">Larvae</tissue>
    </source>
</reference>
<evidence type="ECO:0000256" key="2">
    <source>
        <dbReference type="ARBA" id="ARBA00007589"/>
    </source>
</evidence>
<dbReference type="Pfam" id="PF03454">
    <property type="entry name" value="MoeA_C"/>
    <property type="match status" value="1"/>
</dbReference>
<reference evidence="6" key="1">
    <citation type="journal article" date="2020" name="Cell">
        <title>Large-Scale Comparative Analyses of Tick Genomes Elucidate Their Genetic Diversity and Vector Capacities.</title>
        <authorList>
            <consortium name="Tick Genome and Microbiome Consortium (TIGMIC)"/>
            <person name="Jia N."/>
            <person name="Wang J."/>
            <person name="Shi W."/>
            <person name="Du L."/>
            <person name="Sun Y."/>
            <person name="Zhan W."/>
            <person name="Jiang J.F."/>
            <person name="Wang Q."/>
            <person name="Zhang B."/>
            <person name="Ji P."/>
            <person name="Bell-Sakyi L."/>
            <person name="Cui X.M."/>
            <person name="Yuan T.T."/>
            <person name="Jiang B.G."/>
            <person name="Yang W.F."/>
            <person name="Lam T.T."/>
            <person name="Chang Q.C."/>
            <person name="Ding S.J."/>
            <person name="Wang X.J."/>
            <person name="Zhu J.G."/>
            <person name="Ruan X.D."/>
            <person name="Zhao L."/>
            <person name="Wei J.T."/>
            <person name="Ye R.Z."/>
            <person name="Que T.C."/>
            <person name="Du C.H."/>
            <person name="Zhou Y.H."/>
            <person name="Cheng J.X."/>
            <person name="Dai P.F."/>
            <person name="Guo W.B."/>
            <person name="Han X.H."/>
            <person name="Huang E.J."/>
            <person name="Li L.F."/>
            <person name="Wei W."/>
            <person name="Gao Y.C."/>
            <person name="Liu J.Z."/>
            <person name="Shao H.Z."/>
            <person name="Wang X."/>
            <person name="Wang C.C."/>
            <person name="Yang T.C."/>
            <person name="Huo Q.B."/>
            <person name="Li W."/>
            <person name="Chen H.Y."/>
            <person name="Chen S.E."/>
            <person name="Zhou L.G."/>
            <person name="Ni X.B."/>
            <person name="Tian J.H."/>
            <person name="Sheng Y."/>
            <person name="Liu T."/>
            <person name="Pan Y.S."/>
            <person name="Xia L.Y."/>
            <person name="Li J."/>
            <person name="Zhao F."/>
            <person name="Cao W.C."/>
        </authorList>
    </citation>
    <scope>NUCLEOTIDE SEQUENCE</scope>
    <source>
        <strain evidence="6">Rmic-2018</strain>
    </source>
</reference>
<evidence type="ECO:0000256" key="4">
    <source>
        <dbReference type="ARBA" id="ARBA00023150"/>
    </source>
</evidence>
<evidence type="ECO:0000313" key="6">
    <source>
        <dbReference type="EMBL" id="KAH8027902.1"/>
    </source>
</evidence>
<dbReference type="SMART" id="SM00852">
    <property type="entry name" value="MoCF_biosynth"/>
    <property type="match status" value="1"/>
</dbReference>
<dbReference type="Gene3D" id="2.40.340.10">
    <property type="entry name" value="MoeA, C-terminal, domain IV"/>
    <property type="match status" value="1"/>
</dbReference>
<name>A0A9J6E0R4_RHIMP</name>
<dbReference type="CDD" id="cd00886">
    <property type="entry name" value="MogA_MoaB"/>
    <property type="match status" value="1"/>
</dbReference>
<dbReference type="SUPFAM" id="SSF53218">
    <property type="entry name" value="Molybdenum cofactor biosynthesis proteins"/>
    <property type="match status" value="1"/>
</dbReference>
<dbReference type="VEuPathDB" id="VectorBase:LOC119166912"/>
<dbReference type="NCBIfam" id="TIGR00177">
    <property type="entry name" value="molyb_syn"/>
    <property type="match status" value="1"/>
</dbReference>
<keyword evidence="7" id="KW-1185">Reference proteome</keyword>
<dbReference type="Gene3D" id="3.40.980.10">
    <property type="entry name" value="MoaB/Mog-like domain"/>
    <property type="match status" value="1"/>
</dbReference>
<comment type="caution">
    <text evidence="6">The sequence shown here is derived from an EMBL/GenBank/DDBJ whole genome shotgun (WGS) entry which is preliminary data.</text>
</comment>
<evidence type="ECO:0000313" key="7">
    <source>
        <dbReference type="Proteomes" id="UP000821866"/>
    </source>
</evidence>
<protein>
    <recommendedName>
        <fullName evidence="3">molybdopterin molybdotransferase</fullName>
        <ecNumber evidence="3">2.10.1.1</ecNumber>
    </recommendedName>
</protein>
<comment type="pathway">
    <text evidence="1">Cofactor biosynthesis; molybdopterin biosynthesis.</text>
</comment>
<dbReference type="EMBL" id="JABSTU010000006">
    <property type="protein sequence ID" value="KAH8027902.1"/>
    <property type="molecule type" value="Genomic_DNA"/>
</dbReference>
<keyword evidence="4" id="KW-0501">Molybdenum cofactor biosynthesis</keyword>
<dbReference type="InterPro" id="IPR008284">
    <property type="entry name" value="MoCF_biosynth_CS"/>
</dbReference>
<evidence type="ECO:0000259" key="5">
    <source>
        <dbReference type="SMART" id="SM00852"/>
    </source>
</evidence>
<dbReference type="GO" id="GO:0006777">
    <property type="term" value="P:Mo-molybdopterin cofactor biosynthetic process"/>
    <property type="evidence" value="ECO:0007669"/>
    <property type="project" value="UniProtKB-KW"/>
</dbReference>
<dbReference type="AlphaFoldDB" id="A0A9J6E0R4"/>
<dbReference type="InterPro" id="IPR036688">
    <property type="entry name" value="MoeA_C_domain_IV_sf"/>
</dbReference>
<organism evidence="6 7">
    <name type="scientific">Rhipicephalus microplus</name>
    <name type="common">Cattle tick</name>
    <name type="synonym">Boophilus microplus</name>
    <dbReference type="NCBI Taxonomy" id="6941"/>
    <lineage>
        <taxon>Eukaryota</taxon>
        <taxon>Metazoa</taxon>
        <taxon>Ecdysozoa</taxon>
        <taxon>Arthropoda</taxon>
        <taxon>Chelicerata</taxon>
        <taxon>Arachnida</taxon>
        <taxon>Acari</taxon>
        <taxon>Parasitiformes</taxon>
        <taxon>Ixodida</taxon>
        <taxon>Ixodoidea</taxon>
        <taxon>Ixodidae</taxon>
        <taxon>Rhipicephalinae</taxon>
        <taxon>Rhipicephalus</taxon>
        <taxon>Boophilus</taxon>
    </lineage>
</organism>
<proteinExistence type="inferred from homology"/>